<dbReference type="PANTHER" id="PTHR43378:SF2">
    <property type="entry name" value="UDP-3-O-ACYLGLUCOSAMINE N-ACYLTRANSFERASE 1, MITOCHONDRIAL-RELATED"/>
    <property type="match status" value="1"/>
</dbReference>
<dbReference type="Proteomes" id="UP000182350">
    <property type="component" value="Unassembled WGS sequence"/>
</dbReference>
<dbReference type="GO" id="GO:0103118">
    <property type="term" value="F:UDP-3-O-[(3R)-3-hydroxyacyl]-glucosamine N-acyltransferase activity"/>
    <property type="evidence" value="ECO:0007669"/>
    <property type="project" value="UniProtKB-EC"/>
</dbReference>
<sequence length="347" mass="36505">MTCFTLGQLAEHLGAELRGDASCQIRGLASLEKAGPDQISFLSNPRYATYLAQSRAAAVLLKPEHAETFKGNALLLNNPYIGFARLSQLFDDPRPATGLRHPTAVIAEDAQVDPSVHVGPGAVIESGCVIAAGAVIGALSVIGSGSVIGENTLLHPRVTLYRRVQVGKNCIIHSGAVLGCDGYGFAPTGGDWEKIAQLGNLIIEDQVEIGANTSIDRGALGDTVIHRDVKIDNLVHIAHNVEVGEHTAITACVGIAGSTRIGANCMFGGNSGIAGHIEICDGVQVTGMGMVTGSINEPGVYSSGTGLLPGHQWRKSAVRFRQLDEIHQKVRGLEKQLVQRTDPESES</sequence>
<feature type="domain" description="UDP-3-O-[3-hydroxymyristoyl] glucosamine N-acyltransferase non-repeat region" evidence="8">
    <location>
        <begin position="23"/>
        <end position="89"/>
    </location>
</feature>
<proteinExistence type="inferred from homology"/>
<dbReference type="InterPro" id="IPR001451">
    <property type="entry name" value="Hexapep"/>
</dbReference>
<comment type="pathway">
    <text evidence="7">Bacterial outer membrane biogenesis; LPS lipid A biosynthesis.</text>
</comment>
<evidence type="ECO:0000313" key="10">
    <source>
        <dbReference type="Proteomes" id="UP000182350"/>
    </source>
</evidence>
<evidence type="ECO:0000259" key="8">
    <source>
        <dbReference type="Pfam" id="PF04613"/>
    </source>
</evidence>
<evidence type="ECO:0000256" key="1">
    <source>
        <dbReference type="ARBA" id="ARBA00022516"/>
    </source>
</evidence>
<dbReference type="Gene3D" id="3.40.1390.10">
    <property type="entry name" value="MurE/MurF, N-terminal domain"/>
    <property type="match status" value="1"/>
</dbReference>
<dbReference type="GO" id="GO:0009245">
    <property type="term" value="P:lipid A biosynthetic process"/>
    <property type="evidence" value="ECO:0007669"/>
    <property type="project" value="UniProtKB-UniRule"/>
</dbReference>
<keyword evidence="5 7" id="KW-0443">Lipid metabolism</keyword>
<dbReference type="GO" id="GO:0016020">
    <property type="term" value="C:membrane"/>
    <property type="evidence" value="ECO:0007669"/>
    <property type="project" value="GOC"/>
</dbReference>
<dbReference type="Pfam" id="PF14602">
    <property type="entry name" value="Hexapep_2"/>
    <property type="match status" value="1"/>
</dbReference>
<comment type="catalytic activity">
    <reaction evidence="7">
        <text>a UDP-3-O-[(3R)-3-hydroxyacyl]-alpha-D-glucosamine + a (3R)-hydroxyacyl-[ACP] = a UDP-2-N,3-O-bis[(3R)-3-hydroxyacyl]-alpha-D-glucosamine + holo-[ACP] + H(+)</text>
        <dbReference type="Rhea" id="RHEA:53836"/>
        <dbReference type="Rhea" id="RHEA-COMP:9685"/>
        <dbReference type="Rhea" id="RHEA-COMP:9945"/>
        <dbReference type="ChEBI" id="CHEBI:15378"/>
        <dbReference type="ChEBI" id="CHEBI:64479"/>
        <dbReference type="ChEBI" id="CHEBI:78827"/>
        <dbReference type="ChEBI" id="CHEBI:137740"/>
        <dbReference type="ChEBI" id="CHEBI:137748"/>
        <dbReference type="EC" id="2.3.1.191"/>
    </reaction>
</comment>
<keyword evidence="1 7" id="KW-0444">Lipid biosynthesis</keyword>
<evidence type="ECO:0000313" key="9">
    <source>
        <dbReference type="EMBL" id="SFX31509.1"/>
    </source>
</evidence>
<dbReference type="OrthoDB" id="9784739at2"/>
<keyword evidence="3 7" id="KW-0808">Transferase</keyword>
<keyword evidence="4 7" id="KW-0677">Repeat</keyword>
<accession>A0A1K1W3X9</accession>
<dbReference type="Pfam" id="PF04613">
    <property type="entry name" value="LpxD"/>
    <property type="match status" value="1"/>
</dbReference>
<dbReference type="GO" id="GO:0016410">
    <property type="term" value="F:N-acyltransferase activity"/>
    <property type="evidence" value="ECO:0007669"/>
    <property type="project" value="InterPro"/>
</dbReference>
<keyword evidence="10" id="KW-1185">Reference proteome</keyword>
<dbReference type="EMBL" id="FPJW01000003">
    <property type="protein sequence ID" value="SFX31509.1"/>
    <property type="molecule type" value="Genomic_DNA"/>
</dbReference>
<dbReference type="NCBIfam" id="NF002060">
    <property type="entry name" value="PRK00892.1"/>
    <property type="match status" value="1"/>
</dbReference>
<dbReference type="AlphaFoldDB" id="A0A1K1W3X9"/>
<evidence type="ECO:0000256" key="2">
    <source>
        <dbReference type="ARBA" id="ARBA00022556"/>
    </source>
</evidence>
<dbReference type="CDD" id="cd03352">
    <property type="entry name" value="LbH_LpxD"/>
    <property type="match status" value="1"/>
</dbReference>
<evidence type="ECO:0000256" key="5">
    <source>
        <dbReference type="ARBA" id="ARBA00023098"/>
    </source>
</evidence>
<dbReference type="InterPro" id="IPR007691">
    <property type="entry name" value="LpxD"/>
</dbReference>
<comment type="function">
    <text evidence="7">Catalyzes the N-acylation of UDP-3-O-acylglucosamine using 3-hydroxyacyl-ACP as the acyl donor. Is involved in the biosynthesis of lipid A, a phosphorylated glycolipid that anchors the lipopolysaccharide to the outer membrane of the cell.</text>
</comment>
<protein>
    <recommendedName>
        <fullName evidence="7">UDP-3-O-acylglucosamine N-acyltransferase</fullName>
        <ecNumber evidence="7">2.3.1.191</ecNumber>
    </recommendedName>
</protein>
<evidence type="ECO:0000256" key="4">
    <source>
        <dbReference type="ARBA" id="ARBA00022737"/>
    </source>
</evidence>
<reference evidence="9 10" key="1">
    <citation type="submission" date="2016-11" db="EMBL/GenBank/DDBJ databases">
        <authorList>
            <person name="Jaros S."/>
            <person name="Januszkiewicz K."/>
            <person name="Wedrychowicz H."/>
        </authorList>
    </citation>
    <scope>NUCLEOTIDE SEQUENCE [LARGE SCALE GENOMIC DNA]</scope>
    <source>
        <strain evidence="9 10">DSM 21637</strain>
    </source>
</reference>
<dbReference type="PANTHER" id="PTHR43378">
    <property type="entry name" value="UDP-3-O-ACYLGLUCOSAMINE N-ACYLTRANSFERASE"/>
    <property type="match status" value="1"/>
</dbReference>
<comment type="similarity">
    <text evidence="7">Belongs to the transferase hexapeptide repeat family. LpxD subfamily.</text>
</comment>
<gene>
    <name evidence="7" type="primary">lpxD</name>
    <name evidence="9" type="ORF">SAMN02745752_01237</name>
</gene>
<dbReference type="Gene3D" id="2.160.10.10">
    <property type="entry name" value="Hexapeptide repeat proteins"/>
    <property type="match status" value="1"/>
</dbReference>
<dbReference type="HAMAP" id="MF_00523">
    <property type="entry name" value="LpxD"/>
    <property type="match status" value="1"/>
</dbReference>
<dbReference type="RefSeq" id="WP_072325474.1">
    <property type="nucleotide sequence ID" value="NZ_FPJW01000003.1"/>
</dbReference>
<keyword evidence="6 7" id="KW-0012">Acyltransferase</keyword>
<dbReference type="NCBIfam" id="TIGR01853">
    <property type="entry name" value="lipid_A_lpxD"/>
    <property type="match status" value="1"/>
</dbReference>
<keyword evidence="2 7" id="KW-0441">Lipid A biosynthesis</keyword>
<evidence type="ECO:0000256" key="7">
    <source>
        <dbReference type="HAMAP-Rule" id="MF_00523"/>
    </source>
</evidence>
<dbReference type="InterPro" id="IPR011004">
    <property type="entry name" value="Trimer_LpxA-like_sf"/>
</dbReference>
<dbReference type="InterPro" id="IPR020573">
    <property type="entry name" value="UDP_GlcNAc_AcTrfase_non-rep"/>
</dbReference>
<dbReference type="SUPFAM" id="SSF51161">
    <property type="entry name" value="Trimeric LpxA-like enzymes"/>
    <property type="match status" value="1"/>
</dbReference>
<name>A0A1K1W3X9_9GAMM</name>
<dbReference type="UniPathway" id="UPA00973"/>
<feature type="active site" description="Proton acceptor" evidence="7">
    <location>
        <position position="239"/>
    </location>
</feature>
<organism evidence="9 10">
    <name type="scientific">Marinospirillum alkaliphilum DSM 21637</name>
    <dbReference type="NCBI Taxonomy" id="1122209"/>
    <lineage>
        <taxon>Bacteria</taxon>
        <taxon>Pseudomonadati</taxon>
        <taxon>Pseudomonadota</taxon>
        <taxon>Gammaproteobacteria</taxon>
        <taxon>Oceanospirillales</taxon>
        <taxon>Oceanospirillaceae</taxon>
        <taxon>Marinospirillum</taxon>
    </lineage>
</organism>
<dbReference type="Pfam" id="PF00132">
    <property type="entry name" value="Hexapep"/>
    <property type="match status" value="3"/>
</dbReference>
<evidence type="ECO:0000256" key="6">
    <source>
        <dbReference type="ARBA" id="ARBA00023315"/>
    </source>
</evidence>
<evidence type="ECO:0000256" key="3">
    <source>
        <dbReference type="ARBA" id="ARBA00022679"/>
    </source>
</evidence>
<dbReference type="Gene3D" id="1.20.5.170">
    <property type="match status" value="1"/>
</dbReference>
<dbReference type="STRING" id="1122209.SAMN02745752_01237"/>
<dbReference type="EC" id="2.3.1.191" evidence="7"/>
<comment type="subunit">
    <text evidence="7">Homotrimer.</text>
</comment>